<evidence type="ECO:0000313" key="1">
    <source>
        <dbReference type="EMBL" id="KAH7288095.1"/>
    </source>
</evidence>
<protein>
    <submittedName>
        <fullName evidence="1">Uncharacterized protein</fullName>
    </submittedName>
</protein>
<reference evidence="1" key="1">
    <citation type="submission" date="2021-08" db="EMBL/GenBank/DDBJ databases">
        <title>WGS assembly of Ceratopteris richardii.</title>
        <authorList>
            <person name="Marchant D.B."/>
            <person name="Chen G."/>
            <person name="Jenkins J."/>
            <person name="Shu S."/>
            <person name="Leebens-Mack J."/>
            <person name="Grimwood J."/>
            <person name="Schmutz J."/>
            <person name="Soltis P."/>
            <person name="Soltis D."/>
            <person name="Chen Z.-H."/>
        </authorList>
    </citation>
    <scope>NUCLEOTIDE SEQUENCE</scope>
    <source>
        <strain evidence="1">Whitten #5841</strain>
        <tissue evidence="1">Leaf</tissue>
    </source>
</reference>
<dbReference type="EMBL" id="CM035436">
    <property type="protein sequence ID" value="KAH7288095.1"/>
    <property type="molecule type" value="Genomic_DNA"/>
</dbReference>
<comment type="caution">
    <text evidence="1">The sequence shown here is derived from an EMBL/GenBank/DDBJ whole genome shotgun (WGS) entry which is preliminary data.</text>
</comment>
<evidence type="ECO:0000313" key="2">
    <source>
        <dbReference type="Proteomes" id="UP000825935"/>
    </source>
</evidence>
<dbReference type="Proteomes" id="UP000825935">
    <property type="component" value="Chromosome 31"/>
</dbReference>
<keyword evidence="2" id="KW-1185">Reference proteome</keyword>
<gene>
    <name evidence="1" type="ORF">KP509_31G011600</name>
</gene>
<name>A0A8T2QXE7_CERRI</name>
<proteinExistence type="predicted"/>
<sequence>MAPTNRGSSRGLRRMVTKREMVGGEAAAALDVKLTVVVDPTRMSRQGFMAVGRRRPCNGQLWFLLFQRMCLFSRYCLCYPCSKSLSSVEPLPPDPILSRVPLALSIVQAYEDEHHNSATSDRNSRYYVVLCPIPTVYGFIDARAGMWIYDLHRRSWK</sequence>
<dbReference type="AlphaFoldDB" id="A0A8T2QXE7"/>
<organism evidence="1 2">
    <name type="scientific">Ceratopteris richardii</name>
    <name type="common">Triangle waterfern</name>
    <dbReference type="NCBI Taxonomy" id="49495"/>
    <lineage>
        <taxon>Eukaryota</taxon>
        <taxon>Viridiplantae</taxon>
        <taxon>Streptophyta</taxon>
        <taxon>Embryophyta</taxon>
        <taxon>Tracheophyta</taxon>
        <taxon>Polypodiopsida</taxon>
        <taxon>Polypodiidae</taxon>
        <taxon>Polypodiales</taxon>
        <taxon>Pteridineae</taxon>
        <taxon>Pteridaceae</taxon>
        <taxon>Parkerioideae</taxon>
        <taxon>Ceratopteris</taxon>
    </lineage>
</organism>
<accession>A0A8T2QXE7</accession>